<evidence type="ECO:0000256" key="1">
    <source>
        <dbReference type="SAM" id="MobiDB-lite"/>
    </source>
</evidence>
<organism evidence="2 3">
    <name type="scientific">Sulfitobacter sediminis</name>
    <dbReference type="NCBI Taxonomy" id="3234186"/>
    <lineage>
        <taxon>Bacteria</taxon>
        <taxon>Pseudomonadati</taxon>
        <taxon>Pseudomonadota</taxon>
        <taxon>Alphaproteobacteria</taxon>
        <taxon>Rhodobacterales</taxon>
        <taxon>Roseobacteraceae</taxon>
        <taxon>Sulfitobacter</taxon>
    </lineage>
</organism>
<evidence type="ECO:0000313" key="3">
    <source>
        <dbReference type="Proteomes" id="UP001556098"/>
    </source>
</evidence>
<reference evidence="2 3" key="1">
    <citation type="submission" date="2024-07" db="EMBL/GenBank/DDBJ databases">
        <title>Marimonas sp.nov., isolated from tidal-flat sediment.</title>
        <authorList>
            <person name="Jayan J.N."/>
            <person name="Lee S.S."/>
        </authorList>
    </citation>
    <scope>NUCLEOTIDE SEQUENCE [LARGE SCALE GENOMIC DNA]</scope>
    <source>
        <strain evidence="2 3">MJW-29</strain>
    </source>
</reference>
<name>A0ABV3RMU6_9RHOB</name>
<sequence>MTDASLNVGSASTSGQGEDDREPSIEDVNTFLQAFVAQAAAPITHNLDDIFEAAAKSPAEADWESLKIILTLNTVAPRDKKKIRELTKGMLKNDDGRRLLEADPDLAGLFLAAGDPTDDDYQEFLGSLGTTRTDAVANAILNLAERDSRDPRDPELFEFLSEAIPVSTWNDTNMALGSKPRGLGARVCAQLFDKKGYDEICALIELGVDTTRPALSDKSEAGAYSGFVRPLQHILQEYLPDTAKLDTDEEDDLSAVRKARAEGVKKIFERLEAEDAAVTLTSWQDIKDSELLEAFQENPGTIWGFESMRGPYVLAAHQTDEGVRPVRMMELWEAIEPALTPENYALLLEKPKKTIRKLVKEGVETIEANWTKTEKQFKDKYDPVRRDKDAYLDRFRADATAMLTELAQQIPEGTFVRKHDDAHGQFGDQDIMLSQIAGIDPGKFMGGIACKAGLWLAKNQGTPVYYCLDGINMDDVVNYKRVKNQAIAEFLAQGGATLGDPHSEVITMCEVREILDNWDDLKDTVKFVVKGEILSGDDLDRDVAGWKRRMAAADNAAGRMPAPPRTTFDSELRAIDPALPGKLDDVASRQGQDTADKDARDIVRQSGYLVKFAHTHPGYVVKYLMSKCEILGAYGLISGGLIAVAADVGRMAVMDPPAARNEINAKVKDVADQLKHCAKPFQQPLAQALVRHPMLLRSNRLKVLKKIAK</sequence>
<comment type="caution">
    <text evidence="2">The sequence shown here is derived from an EMBL/GenBank/DDBJ whole genome shotgun (WGS) entry which is preliminary data.</text>
</comment>
<feature type="compositionally biased region" description="Polar residues" evidence="1">
    <location>
        <begin position="1"/>
        <end position="16"/>
    </location>
</feature>
<protein>
    <submittedName>
        <fullName evidence="2">Uncharacterized protein</fullName>
    </submittedName>
</protein>
<feature type="region of interest" description="Disordered" evidence="1">
    <location>
        <begin position="1"/>
        <end position="23"/>
    </location>
</feature>
<dbReference type="RefSeq" id="WP_367878012.1">
    <property type="nucleotide sequence ID" value="NZ_JBFNXX010000008.1"/>
</dbReference>
<accession>A0ABV3RMU6</accession>
<proteinExistence type="predicted"/>
<evidence type="ECO:0000313" key="2">
    <source>
        <dbReference type="EMBL" id="MEW9920307.1"/>
    </source>
</evidence>
<gene>
    <name evidence="2" type="ORF">AB2B41_11865</name>
</gene>
<keyword evidence="3" id="KW-1185">Reference proteome</keyword>
<dbReference type="EMBL" id="JBFNXX010000008">
    <property type="protein sequence ID" value="MEW9920307.1"/>
    <property type="molecule type" value="Genomic_DNA"/>
</dbReference>
<dbReference type="Proteomes" id="UP001556098">
    <property type="component" value="Unassembled WGS sequence"/>
</dbReference>